<dbReference type="EMBL" id="KZ505640">
    <property type="protein sequence ID" value="PKU49265.1"/>
    <property type="molecule type" value="Genomic_DNA"/>
</dbReference>
<protein>
    <submittedName>
        <fullName evidence="1">Uncharacterized protein</fullName>
    </submittedName>
</protein>
<name>A0A2I0UT76_LIMLA</name>
<keyword evidence="2" id="KW-1185">Reference proteome</keyword>
<organism evidence="1 2">
    <name type="scientific">Limosa lapponica baueri</name>
    <dbReference type="NCBI Taxonomy" id="1758121"/>
    <lineage>
        <taxon>Eukaryota</taxon>
        <taxon>Metazoa</taxon>
        <taxon>Chordata</taxon>
        <taxon>Craniata</taxon>
        <taxon>Vertebrata</taxon>
        <taxon>Euteleostomi</taxon>
        <taxon>Archelosauria</taxon>
        <taxon>Archosauria</taxon>
        <taxon>Dinosauria</taxon>
        <taxon>Saurischia</taxon>
        <taxon>Theropoda</taxon>
        <taxon>Coelurosauria</taxon>
        <taxon>Aves</taxon>
        <taxon>Neognathae</taxon>
        <taxon>Neoaves</taxon>
        <taxon>Charadriiformes</taxon>
        <taxon>Scolopacidae</taxon>
        <taxon>Limosa</taxon>
    </lineage>
</organism>
<dbReference type="Proteomes" id="UP000233556">
    <property type="component" value="Unassembled WGS sequence"/>
</dbReference>
<gene>
    <name evidence="1" type="ORF">llap_450</name>
</gene>
<dbReference type="AlphaFoldDB" id="A0A2I0UT76"/>
<reference evidence="2" key="1">
    <citation type="submission" date="2017-11" db="EMBL/GenBank/DDBJ databases">
        <authorList>
            <person name="Lima N.C."/>
            <person name="Parody-Merino A.M."/>
            <person name="Battley P.F."/>
            <person name="Fidler A.E."/>
            <person name="Prosdocimi F."/>
        </authorList>
    </citation>
    <scope>NUCLEOTIDE SEQUENCE [LARGE SCALE GENOMIC DNA]</scope>
</reference>
<sequence length="128" mass="14314">MLSFSSTSAPKSFFSGLLSSLFPPNLYLCLGLPCPRWRTLHLAWLTFVRFAQVHLSSLSKVPLDGIPSLQHVDCATQLGVISKLAESALYPTVRVSNKDVKQHWSQYRPPEECVVGHSVFIQSKRDLT</sequence>
<dbReference type="OrthoDB" id="9397975at2759"/>
<proteinExistence type="predicted"/>
<evidence type="ECO:0000313" key="2">
    <source>
        <dbReference type="Proteomes" id="UP000233556"/>
    </source>
</evidence>
<reference evidence="2" key="2">
    <citation type="submission" date="2017-12" db="EMBL/GenBank/DDBJ databases">
        <title>Genome sequence of the Bar-tailed Godwit (Limosa lapponica baueri).</title>
        <authorList>
            <person name="Lima N.C.B."/>
            <person name="Parody-Merino A.M."/>
            <person name="Battley P.F."/>
            <person name="Fidler A.E."/>
            <person name="Prosdocimi F."/>
        </authorList>
    </citation>
    <scope>NUCLEOTIDE SEQUENCE [LARGE SCALE GENOMIC DNA]</scope>
</reference>
<accession>A0A2I0UT76</accession>
<evidence type="ECO:0000313" key="1">
    <source>
        <dbReference type="EMBL" id="PKU49265.1"/>
    </source>
</evidence>